<gene>
    <name evidence="2" type="ORF">DENOEST_0168</name>
</gene>
<dbReference type="Pfam" id="PF04892">
    <property type="entry name" value="VanZ"/>
    <property type="match status" value="1"/>
</dbReference>
<dbReference type="KEGG" id="doe:DENOEST_0168"/>
<feature type="domain" description="VanZ-like" evidence="1">
    <location>
        <begin position="26"/>
        <end position="132"/>
    </location>
</feature>
<sequence>MHSPDARPPRLRLYIAAAYTLLVIHASLYPFTGWRDSGAPLWDYLSAPWPRYYTLFDLATNVAAYIPLGFFWGAALQARLPRWLAVILAALIGASLSLSLETAQHFLPSRVPSNLDLGSNILGALAGALAAAALGRRLLDSDHLRELRDRWVVPGHGGDYGLVLLALWLLTQLNPEILLFGCGDLRQWLGLAPSFEFDAERFSRIETGIAAAGSLAVGMVAAGVLLRRRGAALALLFVLAILVHSLASALLVAPDQALHWLTPGNRRGLILGLLLLLPGLWLNPVLGRVLAASALLFATALVNLAPENPYLAQATQVWAQGHFLNFNGLTRLTSMLWPFLALPWLLLAERDPWKASKA</sequence>
<proteinExistence type="predicted"/>
<dbReference type="AlphaFoldDB" id="A0A6S6XRN8"/>
<evidence type="ECO:0000313" key="3">
    <source>
        <dbReference type="Proteomes" id="UP000515733"/>
    </source>
</evidence>
<name>A0A6S6XRN8_9PROT</name>
<dbReference type="RefSeq" id="WP_145770169.1">
    <property type="nucleotide sequence ID" value="NZ_LR778301.1"/>
</dbReference>
<evidence type="ECO:0000259" key="1">
    <source>
        <dbReference type="Pfam" id="PF04892"/>
    </source>
</evidence>
<dbReference type="Proteomes" id="UP000515733">
    <property type="component" value="Chromosome"/>
</dbReference>
<keyword evidence="3" id="KW-1185">Reference proteome</keyword>
<dbReference type="EMBL" id="LR778301">
    <property type="protein sequence ID" value="CAB1367340.1"/>
    <property type="molecule type" value="Genomic_DNA"/>
</dbReference>
<protein>
    <submittedName>
        <fullName evidence="2">Teicoplanin resistance protein VanZ</fullName>
    </submittedName>
</protein>
<reference evidence="2 3" key="1">
    <citation type="submission" date="2020-03" db="EMBL/GenBank/DDBJ databases">
        <authorList>
            <consortium name="Genoscope - CEA"/>
            <person name="William W."/>
        </authorList>
    </citation>
    <scope>NUCLEOTIDE SEQUENCE [LARGE SCALE GENOMIC DNA]</scope>
    <source>
        <strain evidence="3">DSM 16959</strain>
    </source>
</reference>
<evidence type="ECO:0000313" key="2">
    <source>
        <dbReference type="EMBL" id="CAB1367340.1"/>
    </source>
</evidence>
<organism evidence="2 3">
    <name type="scientific">Denitratisoma oestradiolicum</name>
    <dbReference type="NCBI Taxonomy" id="311182"/>
    <lineage>
        <taxon>Bacteria</taxon>
        <taxon>Pseudomonadati</taxon>
        <taxon>Pseudomonadota</taxon>
        <taxon>Betaproteobacteria</taxon>
        <taxon>Nitrosomonadales</taxon>
        <taxon>Sterolibacteriaceae</taxon>
        <taxon>Denitratisoma</taxon>
    </lineage>
</organism>
<accession>A0A6S6XRN8</accession>
<dbReference type="OrthoDB" id="9780818at2"/>
<dbReference type="InterPro" id="IPR006976">
    <property type="entry name" value="VanZ-like"/>
</dbReference>